<reference evidence="2 3" key="1">
    <citation type="submission" date="2017-10" db="EMBL/GenBank/DDBJ databases">
        <title>Bacillus sp. nov., a halophilic bacterium isolated from a Keqin Lake.</title>
        <authorList>
            <person name="Wang H."/>
        </authorList>
    </citation>
    <scope>NUCLEOTIDE SEQUENCE [LARGE SCALE GENOMIC DNA]</scope>
    <source>
        <strain evidence="2 3">KCTC 13187</strain>
    </source>
</reference>
<keyword evidence="3" id="KW-1185">Reference proteome</keyword>
<evidence type="ECO:0000313" key="3">
    <source>
        <dbReference type="Proteomes" id="UP000281498"/>
    </source>
</evidence>
<dbReference type="NCBIfam" id="TIGR03826">
    <property type="entry name" value="YvyF"/>
    <property type="match status" value="1"/>
</dbReference>
<feature type="compositionally biased region" description="Basic and acidic residues" evidence="1">
    <location>
        <begin position="116"/>
        <end position="129"/>
    </location>
</feature>
<evidence type="ECO:0008006" key="4">
    <source>
        <dbReference type="Google" id="ProtNLM"/>
    </source>
</evidence>
<dbReference type="EMBL" id="PDOE01000002">
    <property type="protein sequence ID" value="RKL68326.1"/>
    <property type="molecule type" value="Genomic_DNA"/>
</dbReference>
<comment type="caution">
    <text evidence="2">The sequence shown here is derived from an EMBL/GenBank/DDBJ whole genome shotgun (WGS) entry which is preliminary data.</text>
</comment>
<evidence type="ECO:0000256" key="1">
    <source>
        <dbReference type="SAM" id="MobiDB-lite"/>
    </source>
</evidence>
<organism evidence="2 3">
    <name type="scientific">Salipaludibacillus neizhouensis</name>
    <dbReference type="NCBI Taxonomy" id="885475"/>
    <lineage>
        <taxon>Bacteria</taxon>
        <taxon>Bacillati</taxon>
        <taxon>Bacillota</taxon>
        <taxon>Bacilli</taxon>
        <taxon>Bacillales</taxon>
        <taxon>Bacillaceae</taxon>
    </lineage>
</organism>
<dbReference type="OrthoDB" id="1739831at2"/>
<name>A0A3A9KUQ1_9BACI</name>
<dbReference type="AlphaFoldDB" id="A0A3A9KUQ1"/>
<gene>
    <name evidence="2" type="ORF">CR203_07550</name>
</gene>
<accession>A0A3A9KUQ1</accession>
<dbReference type="RefSeq" id="WP_110938666.1">
    <property type="nucleotide sequence ID" value="NZ_KZ614147.1"/>
</dbReference>
<dbReference type="InterPro" id="IPR022258">
    <property type="entry name" value="Flagellar_operon_YvyF"/>
</dbReference>
<protein>
    <recommendedName>
        <fullName evidence="4">Flagellar protein</fullName>
    </recommendedName>
</protein>
<sequence length="144" mass="16740">MAELVNCPNCGKLYVKALRSVCDVCAREVENKFDIVYKFIRRRENRKATLDEVVEGTEVEKDMIVRFIREGRLHVSQFPNLGYPCAKCGKNINDGKLCGDCTDGFSRDLEAGDRQKAYEKRKEDREKAKYQTYSSMNDRLNRNR</sequence>
<evidence type="ECO:0000313" key="2">
    <source>
        <dbReference type="EMBL" id="RKL68326.1"/>
    </source>
</evidence>
<dbReference type="Proteomes" id="UP000281498">
    <property type="component" value="Unassembled WGS sequence"/>
</dbReference>
<feature type="region of interest" description="Disordered" evidence="1">
    <location>
        <begin position="116"/>
        <end position="144"/>
    </location>
</feature>
<proteinExistence type="predicted"/>